<gene>
    <name evidence="2" type="ORF">BINO364_LOCUS3891</name>
</gene>
<evidence type="ECO:0000313" key="2">
    <source>
        <dbReference type="EMBL" id="CAH0717258.1"/>
    </source>
</evidence>
<proteinExistence type="predicted"/>
<accession>A0A8J9UBE6</accession>
<feature type="region of interest" description="Disordered" evidence="1">
    <location>
        <begin position="1"/>
        <end position="22"/>
    </location>
</feature>
<evidence type="ECO:0000313" key="3">
    <source>
        <dbReference type="Proteomes" id="UP000838878"/>
    </source>
</evidence>
<sequence>HGRSAVGYEPAALEQRGGQTERGSARQLACFCSLNTYFTTINASAHHFRSICRGRSICPYLYLFTYPQQRATQLKSLSLQHYFFIYPKRFLELTR</sequence>
<name>A0A8J9UBE6_9NEOP</name>
<reference evidence="2" key="1">
    <citation type="submission" date="2021-12" db="EMBL/GenBank/DDBJ databases">
        <authorList>
            <person name="Martin H S."/>
        </authorList>
    </citation>
    <scope>NUCLEOTIDE SEQUENCE</scope>
</reference>
<protein>
    <submittedName>
        <fullName evidence="2">Uncharacterized protein</fullName>
    </submittedName>
</protein>
<organism evidence="2 3">
    <name type="scientific">Brenthis ino</name>
    <name type="common">lesser marbled fritillary</name>
    <dbReference type="NCBI Taxonomy" id="405034"/>
    <lineage>
        <taxon>Eukaryota</taxon>
        <taxon>Metazoa</taxon>
        <taxon>Ecdysozoa</taxon>
        <taxon>Arthropoda</taxon>
        <taxon>Hexapoda</taxon>
        <taxon>Insecta</taxon>
        <taxon>Pterygota</taxon>
        <taxon>Neoptera</taxon>
        <taxon>Endopterygota</taxon>
        <taxon>Lepidoptera</taxon>
        <taxon>Glossata</taxon>
        <taxon>Ditrysia</taxon>
        <taxon>Papilionoidea</taxon>
        <taxon>Nymphalidae</taxon>
        <taxon>Heliconiinae</taxon>
        <taxon>Argynnini</taxon>
        <taxon>Brenthis</taxon>
    </lineage>
</organism>
<evidence type="ECO:0000256" key="1">
    <source>
        <dbReference type="SAM" id="MobiDB-lite"/>
    </source>
</evidence>
<feature type="non-terminal residue" evidence="2">
    <location>
        <position position="95"/>
    </location>
</feature>
<feature type="non-terminal residue" evidence="2">
    <location>
        <position position="1"/>
    </location>
</feature>
<dbReference type="EMBL" id="OV170232">
    <property type="protein sequence ID" value="CAH0717258.1"/>
    <property type="molecule type" value="Genomic_DNA"/>
</dbReference>
<keyword evidence="3" id="KW-1185">Reference proteome</keyword>
<dbReference type="Proteomes" id="UP000838878">
    <property type="component" value="Chromosome 12"/>
</dbReference>
<dbReference type="AlphaFoldDB" id="A0A8J9UBE6"/>